<feature type="chain" id="PRO_5008025066" evidence="1">
    <location>
        <begin position="26"/>
        <end position="217"/>
    </location>
</feature>
<dbReference type="Pfam" id="PF10677">
    <property type="entry name" value="DUF2490"/>
    <property type="match status" value="1"/>
</dbReference>
<dbReference type="Proteomes" id="UP000095606">
    <property type="component" value="Unassembled WGS sequence"/>
</dbReference>
<dbReference type="AlphaFoldDB" id="A0A174JCH7"/>
<dbReference type="EMBL" id="CP103141">
    <property type="protein sequence ID" value="UVQ72427.1"/>
    <property type="molecule type" value="Genomic_DNA"/>
</dbReference>
<evidence type="ECO:0000313" key="4">
    <source>
        <dbReference type="Proteomes" id="UP000095606"/>
    </source>
</evidence>
<reference evidence="2 4" key="1">
    <citation type="submission" date="2015-09" db="EMBL/GenBank/DDBJ databases">
        <authorList>
            <consortium name="Pathogen Informatics"/>
        </authorList>
    </citation>
    <scope>NUCLEOTIDE SEQUENCE [LARGE SCALE GENOMIC DNA]</scope>
    <source>
        <strain evidence="2 4">2789STDY5834846</strain>
    </source>
</reference>
<sequence length="217" mass="25517">MSRIFAINKILLFALLAGMTSTAFAQSDDFTTWTKFKVNYKIDPRFSLLSNLEFRTKDDVGRMDRLGLTIGGEYRAYSFLKLEAGYETHFRNLGDSEWKFRHRYNFGATASFQYQWLKIALRERFQQTFDRGDSKARLRSRLKLAYAPEKGIVSPYFSIEIYQSLDDAPFWRADRMRYRPGVEIALAKRWVLDVFYCYQYESPKGKHIAGVEIGYSF</sequence>
<keyword evidence="5" id="KW-1185">Reference proteome</keyword>
<gene>
    <name evidence="2" type="ORF">ERS852461_01551</name>
    <name evidence="3" type="ORF">NXY30_15240</name>
</gene>
<dbReference type="Proteomes" id="UP001060104">
    <property type="component" value="Chromosome"/>
</dbReference>
<evidence type="ECO:0000256" key="1">
    <source>
        <dbReference type="SAM" id="SignalP"/>
    </source>
</evidence>
<dbReference type="RefSeq" id="WP_055269215.1">
    <property type="nucleotide sequence ID" value="NZ_CABMFH010000026.1"/>
</dbReference>
<keyword evidence="1" id="KW-0732">Signal</keyword>
<name>A0A174JCH7_9BACE</name>
<reference evidence="3" key="2">
    <citation type="submission" date="2022-08" db="EMBL/GenBank/DDBJ databases">
        <title>Genome Sequencing of Bacteroides fragilis Group Isolates with Nanopore Technology.</title>
        <authorList>
            <person name="Tisza M.J."/>
            <person name="Smith D."/>
            <person name="Dekker J.P."/>
        </authorList>
    </citation>
    <scope>NUCLEOTIDE SEQUENCE</scope>
    <source>
        <strain evidence="3">BFG-527</strain>
    </source>
</reference>
<proteinExistence type="predicted"/>
<dbReference type="EMBL" id="CZAE01000005">
    <property type="protein sequence ID" value="CUO96331.1"/>
    <property type="molecule type" value="Genomic_DNA"/>
</dbReference>
<dbReference type="InterPro" id="IPR019619">
    <property type="entry name" value="DUF2490"/>
</dbReference>
<dbReference type="GeneID" id="69589884"/>
<organism evidence="2 4">
    <name type="scientific">Bacteroides faecis</name>
    <dbReference type="NCBI Taxonomy" id="674529"/>
    <lineage>
        <taxon>Bacteria</taxon>
        <taxon>Pseudomonadati</taxon>
        <taxon>Bacteroidota</taxon>
        <taxon>Bacteroidia</taxon>
        <taxon>Bacteroidales</taxon>
        <taxon>Bacteroidaceae</taxon>
        <taxon>Bacteroides</taxon>
    </lineage>
</organism>
<evidence type="ECO:0000313" key="5">
    <source>
        <dbReference type="Proteomes" id="UP001060104"/>
    </source>
</evidence>
<protein>
    <submittedName>
        <fullName evidence="3">DUF2490 domain-containing protein</fullName>
    </submittedName>
    <submittedName>
        <fullName evidence="2">Protein of uncharacterized function (DUF2490)</fullName>
    </submittedName>
</protein>
<feature type="signal peptide" evidence="1">
    <location>
        <begin position="1"/>
        <end position="25"/>
    </location>
</feature>
<accession>A0A174JCH7</accession>
<evidence type="ECO:0000313" key="3">
    <source>
        <dbReference type="EMBL" id="UVQ72427.1"/>
    </source>
</evidence>
<evidence type="ECO:0000313" key="2">
    <source>
        <dbReference type="EMBL" id="CUO96331.1"/>
    </source>
</evidence>